<dbReference type="InterPro" id="IPR004245">
    <property type="entry name" value="DUF229"/>
</dbReference>
<organism evidence="2 3">
    <name type="scientific">Drosophila mojavensis</name>
    <name type="common">Fruit fly</name>
    <dbReference type="NCBI Taxonomy" id="7230"/>
    <lineage>
        <taxon>Eukaryota</taxon>
        <taxon>Metazoa</taxon>
        <taxon>Ecdysozoa</taxon>
        <taxon>Arthropoda</taxon>
        <taxon>Hexapoda</taxon>
        <taxon>Insecta</taxon>
        <taxon>Pterygota</taxon>
        <taxon>Neoptera</taxon>
        <taxon>Endopterygota</taxon>
        <taxon>Diptera</taxon>
        <taxon>Brachycera</taxon>
        <taxon>Muscomorpha</taxon>
        <taxon>Ephydroidea</taxon>
        <taxon>Drosophilidae</taxon>
        <taxon>Drosophila</taxon>
    </lineage>
</organism>
<feature type="transmembrane region" description="Helical" evidence="1">
    <location>
        <begin position="42"/>
        <end position="63"/>
    </location>
</feature>
<protein>
    <recommendedName>
        <fullName evidence="4">DUF229 domain-containing protein</fullName>
    </recommendedName>
</protein>
<keyword evidence="1" id="KW-0812">Transmembrane</keyword>
<dbReference type="Gene3D" id="3.40.720.10">
    <property type="entry name" value="Alkaline Phosphatase, subunit A"/>
    <property type="match status" value="1"/>
</dbReference>
<dbReference type="AlphaFoldDB" id="B4KYD4"/>
<keyword evidence="1" id="KW-0472">Membrane</keyword>
<accession>B4KYD4</accession>
<dbReference type="InterPro" id="IPR017850">
    <property type="entry name" value="Alkaline_phosphatase_core_sf"/>
</dbReference>
<dbReference type="eggNOG" id="ENOG502RJX6">
    <property type="taxonomic scope" value="Eukaryota"/>
</dbReference>
<dbReference type="OrthoDB" id="413313at2759"/>
<dbReference type="CDD" id="cd16021">
    <property type="entry name" value="ALP_like"/>
    <property type="match status" value="1"/>
</dbReference>
<evidence type="ECO:0000313" key="2">
    <source>
        <dbReference type="EMBL" id="EDW17713.2"/>
    </source>
</evidence>
<proteinExistence type="predicted"/>
<name>B4KYD4_DROMO</name>
<dbReference type="InParanoid" id="B4KYD4"/>
<dbReference type="Proteomes" id="UP000009192">
    <property type="component" value="Unassembled WGS sequence"/>
</dbReference>
<keyword evidence="3" id="KW-1185">Reference proteome</keyword>
<dbReference type="PANTHER" id="PTHR10974">
    <property type="entry name" value="FI08016P-RELATED"/>
    <property type="match status" value="1"/>
</dbReference>
<evidence type="ECO:0000256" key="1">
    <source>
        <dbReference type="SAM" id="Phobius"/>
    </source>
</evidence>
<sequence length="687" mass="80519">MESQPLIESCKGSTKPSSQQSISYKSILIWFFRKTLWQRKNVYILVTLLIPILYLLCYCLVGLNEPNYKYAKEVIESIVKEERQGYLVYSDYCKIVDRDPYKYEIMMLFNDTVLQPCKPYPPLTQVHYDSSIQRYLLSVDPIAFPKYNVKHSFGCCYNGVERISDDYIELTECQPFTSRTELSNTTDSIIVSCQTDHERIYINGHPTIPERYDVRQRLEHWAQKDRGKRVPSVLMIGIDSTSRLNLIRAMPKTTQYLYDNDWFELAGYNKIEDNTFPNLMALLVGYNLSTVLKHCNPYEINGLDQCDFIWKLFQKHGYVTAYGEDAVQINTFNYMKRGFQQPPVDHYLRPYLFVAEKQLGGFIHDYLPDCVGFELEAITVYRYAQEFANRYLNNSFFGFFWTSTHSHDTISQTRSMDEYLKEYMQGLVAQGILENSIVIFFSDHGLRFGPTRDSWSGYFEERLPFLFIWLPEFMRQAYPEFVDALRVNRKRLTTPYDLHLTLKHILSLTGRVGSQEDLGGAKDCPQCQSLFKPIPLNRSCADVSIEDHWCTCRTFKRTTDKILTRLAQHTVEHINSLLANGSYLNRCEPLQLNQIQHAYRADANAFDPRHVRIYMLTLTTLPNYAKYEATLRYDKLQPKHNKIRLTGSVSRINSYRGYIGCLGRDPMIRYCYCRNQLRKSYSETNYL</sequence>
<dbReference type="FunFam" id="3.40.720.10:FF:000017">
    <property type="entry name" value="Predicted protein"/>
    <property type="match status" value="1"/>
</dbReference>
<gene>
    <name evidence="2" type="primary">Dmoj\GI12828</name>
    <name evidence="2" type="ORF">Dmoj_GI12828</name>
</gene>
<evidence type="ECO:0008006" key="4">
    <source>
        <dbReference type="Google" id="ProtNLM"/>
    </source>
</evidence>
<dbReference type="SUPFAM" id="SSF53649">
    <property type="entry name" value="Alkaline phosphatase-like"/>
    <property type="match status" value="1"/>
</dbReference>
<dbReference type="KEGG" id="dmo:Dmoj_GI12828"/>
<reference evidence="2 3" key="1">
    <citation type="journal article" date="2007" name="Nature">
        <title>Evolution of genes and genomes on the Drosophila phylogeny.</title>
        <authorList>
            <consortium name="Drosophila 12 Genomes Consortium"/>
            <person name="Clark A.G."/>
            <person name="Eisen M.B."/>
            <person name="Smith D.R."/>
            <person name="Bergman C.M."/>
            <person name="Oliver B."/>
            <person name="Markow T.A."/>
            <person name="Kaufman T.C."/>
            <person name="Kellis M."/>
            <person name="Gelbart W."/>
            <person name="Iyer V.N."/>
            <person name="Pollard D.A."/>
            <person name="Sackton T.B."/>
            <person name="Larracuente A.M."/>
            <person name="Singh N.D."/>
            <person name="Abad J.P."/>
            <person name="Abt D.N."/>
            <person name="Adryan B."/>
            <person name="Aguade M."/>
            <person name="Akashi H."/>
            <person name="Anderson W.W."/>
            <person name="Aquadro C.F."/>
            <person name="Ardell D.H."/>
            <person name="Arguello R."/>
            <person name="Artieri C.G."/>
            <person name="Barbash D.A."/>
            <person name="Barker D."/>
            <person name="Barsanti P."/>
            <person name="Batterham P."/>
            <person name="Batzoglou S."/>
            <person name="Begun D."/>
            <person name="Bhutkar A."/>
            <person name="Blanco E."/>
            <person name="Bosak S.A."/>
            <person name="Bradley R.K."/>
            <person name="Brand A.D."/>
            <person name="Brent M.R."/>
            <person name="Brooks A.N."/>
            <person name="Brown R.H."/>
            <person name="Butlin R.K."/>
            <person name="Caggese C."/>
            <person name="Calvi B.R."/>
            <person name="Bernardo de Carvalho A."/>
            <person name="Caspi A."/>
            <person name="Castrezana S."/>
            <person name="Celniker S.E."/>
            <person name="Chang J.L."/>
            <person name="Chapple C."/>
            <person name="Chatterji S."/>
            <person name="Chinwalla A."/>
            <person name="Civetta A."/>
            <person name="Clifton S.W."/>
            <person name="Comeron J.M."/>
            <person name="Costello J.C."/>
            <person name="Coyne J.A."/>
            <person name="Daub J."/>
            <person name="David R.G."/>
            <person name="Delcher A.L."/>
            <person name="Delehaunty K."/>
            <person name="Do C.B."/>
            <person name="Ebling H."/>
            <person name="Edwards K."/>
            <person name="Eickbush T."/>
            <person name="Evans J.D."/>
            <person name="Filipski A."/>
            <person name="Findeiss S."/>
            <person name="Freyhult E."/>
            <person name="Fulton L."/>
            <person name="Fulton R."/>
            <person name="Garcia A.C."/>
            <person name="Gardiner A."/>
            <person name="Garfield D.A."/>
            <person name="Garvin B.E."/>
            <person name="Gibson G."/>
            <person name="Gilbert D."/>
            <person name="Gnerre S."/>
            <person name="Godfrey J."/>
            <person name="Good R."/>
            <person name="Gotea V."/>
            <person name="Gravely B."/>
            <person name="Greenberg A.J."/>
            <person name="Griffiths-Jones S."/>
            <person name="Gross S."/>
            <person name="Guigo R."/>
            <person name="Gustafson E.A."/>
            <person name="Haerty W."/>
            <person name="Hahn M.W."/>
            <person name="Halligan D.L."/>
            <person name="Halpern A.L."/>
            <person name="Halter G.M."/>
            <person name="Han M.V."/>
            <person name="Heger A."/>
            <person name="Hillier L."/>
            <person name="Hinrichs A.S."/>
            <person name="Holmes I."/>
            <person name="Hoskins R.A."/>
            <person name="Hubisz M.J."/>
            <person name="Hultmark D."/>
            <person name="Huntley M.A."/>
            <person name="Jaffe D.B."/>
            <person name="Jagadeeshan S."/>
            <person name="Jeck W.R."/>
            <person name="Johnson J."/>
            <person name="Jones C.D."/>
            <person name="Jordan W.C."/>
            <person name="Karpen G.H."/>
            <person name="Kataoka E."/>
            <person name="Keightley P.D."/>
            <person name="Kheradpour P."/>
            <person name="Kirkness E.F."/>
            <person name="Koerich L.B."/>
            <person name="Kristiansen K."/>
            <person name="Kudrna D."/>
            <person name="Kulathinal R.J."/>
            <person name="Kumar S."/>
            <person name="Kwok R."/>
            <person name="Lander E."/>
            <person name="Langley C.H."/>
            <person name="Lapoint R."/>
            <person name="Lazzaro B.P."/>
            <person name="Lee S.J."/>
            <person name="Levesque L."/>
            <person name="Li R."/>
            <person name="Lin C.F."/>
            <person name="Lin M.F."/>
            <person name="Lindblad-Toh K."/>
            <person name="Llopart A."/>
            <person name="Long M."/>
            <person name="Low L."/>
            <person name="Lozovsky E."/>
            <person name="Lu J."/>
            <person name="Luo M."/>
            <person name="Machado C.A."/>
            <person name="Makalowski W."/>
            <person name="Marzo M."/>
            <person name="Matsuda M."/>
            <person name="Matzkin L."/>
            <person name="McAllister B."/>
            <person name="McBride C.S."/>
            <person name="McKernan B."/>
            <person name="McKernan K."/>
            <person name="Mendez-Lago M."/>
            <person name="Minx P."/>
            <person name="Mollenhauer M.U."/>
            <person name="Montooth K."/>
            <person name="Mount S.M."/>
            <person name="Mu X."/>
            <person name="Myers E."/>
            <person name="Negre B."/>
            <person name="Newfeld S."/>
            <person name="Nielsen R."/>
            <person name="Noor M.A."/>
            <person name="O'Grady P."/>
            <person name="Pachter L."/>
            <person name="Papaceit M."/>
            <person name="Parisi M.J."/>
            <person name="Parisi M."/>
            <person name="Parts L."/>
            <person name="Pedersen J.S."/>
            <person name="Pesole G."/>
            <person name="Phillippy A.M."/>
            <person name="Ponting C.P."/>
            <person name="Pop M."/>
            <person name="Porcelli D."/>
            <person name="Powell J.R."/>
            <person name="Prohaska S."/>
            <person name="Pruitt K."/>
            <person name="Puig M."/>
            <person name="Quesneville H."/>
            <person name="Ram K.R."/>
            <person name="Rand D."/>
            <person name="Rasmussen M.D."/>
            <person name="Reed L.K."/>
            <person name="Reenan R."/>
            <person name="Reily A."/>
            <person name="Remington K.A."/>
            <person name="Rieger T.T."/>
            <person name="Ritchie M.G."/>
            <person name="Robin C."/>
            <person name="Rogers Y.H."/>
            <person name="Rohde C."/>
            <person name="Rozas J."/>
            <person name="Rubenfield M.J."/>
            <person name="Ruiz A."/>
            <person name="Russo S."/>
            <person name="Salzberg S.L."/>
            <person name="Sanchez-Gracia A."/>
            <person name="Saranga D.J."/>
            <person name="Sato H."/>
            <person name="Schaeffer S.W."/>
            <person name="Schatz M.C."/>
            <person name="Schlenke T."/>
            <person name="Schwartz R."/>
            <person name="Segarra C."/>
            <person name="Singh R.S."/>
            <person name="Sirot L."/>
            <person name="Sirota M."/>
            <person name="Sisneros N.B."/>
            <person name="Smith C.D."/>
            <person name="Smith T.F."/>
            <person name="Spieth J."/>
            <person name="Stage D.E."/>
            <person name="Stark A."/>
            <person name="Stephan W."/>
            <person name="Strausberg R.L."/>
            <person name="Strempel S."/>
            <person name="Sturgill D."/>
            <person name="Sutton G."/>
            <person name="Sutton G.G."/>
            <person name="Tao W."/>
            <person name="Teichmann S."/>
            <person name="Tobari Y.N."/>
            <person name="Tomimura Y."/>
            <person name="Tsolas J.M."/>
            <person name="Valente V.L."/>
            <person name="Venter E."/>
            <person name="Venter J.C."/>
            <person name="Vicario S."/>
            <person name="Vieira F.G."/>
            <person name="Vilella A.J."/>
            <person name="Villasante A."/>
            <person name="Walenz B."/>
            <person name="Wang J."/>
            <person name="Wasserman M."/>
            <person name="Watts T."/>
            <person name="Wilson D."/>
            <person name="Wilson R.K."/>
            <person name="Wing R.A."/>
            <person name="Wolfner M.F."/>
            <person name="Wong A."/>
            <person name="Wong G.K."/>
            <person name="Wu C.I."/>
            <person name="Wu G."/>
            <person name="Yamamoto D."/>
            <person name="Yang H.P."/>
            <person name="Yang S.P."/>
            <person name="Yorke J.A."/>
            <person name="Yoshida K."/>
            <person name="Zdobnov E."/>
            <person name="Zhang P."/>
            <person name="Zhang Y."/>
            <person name="Zimin A.V."/>
            <person name="Baldwin J."/>
            <person name="Abdouelleil A."/>
            <person name="Abdulkadir J."/>
            <person name="Abebe A."/>
            <person name="Abera B."/>
            <person name="Abreu J."/>
            <person name="Acer S.C."/>
            <person name="Aftuck L."/>
            <person name="Alexander A."/>
            <person name="An P."/>
            <person name="Anderson E."/>
            <person name="Anderson S."/>
            <person name="Arachi H."/>
            <person name="Azer M."/>
            <person name="Bachantsang P."/>
            <person name="Barry A."/>
            <person name="Bayul T."/>
            <person name="Berlin A."/>
            <person name="Bessette D."/>
            <person name="Bloom T."/>
            <person name="Blye J."/>
            <person name="Boguslavskiy L."/>
            <person name="Bonnet C."/>
            <person name="Boukhgalter B."/>
            <person name="Bourzgui I."/>
            <person name="Brown A."/>
            <person name="Cahill P."/>
            <person name="Channer S."/>
            <person name="Cheshatsang Y."/>
            <person name="Chuda L."/>
            <person name="Citroen M."/>
            <person name="Collymore A."/>
            <person name="Cooke P."/>
            <person name="Costello M."/>
            <person name="D'Aco K."/>
            <person name="Daza R."/>
            <person name="De Haan G."/>
            <person name="DeGray S."/>
            <person name="DeMaso C."/>
            <person name="Dhargay N."/>
            <person name="Dooley K."/>
            <person name="Dooley E."/>
            <person name="Doricent M."/>
            <person name="Dorje P."/>
            <person name="Dorjee K."/>
            <person name="Dupes A."/>
            <person name="Elong R."/>
            <person name="Falk J."/>
            <person name="Farina A."/>
            <person name="Faro S."/>
            <person name="Ferguson D."/>
            <person name="Fisher S."/>
            <person name="Foley C.D."/>
            <person name="Franke A."/>
            <person name="Friedrich D."/>
            <person name="Gadbois L."/>
            <person name="Gearin G."/>
            <person name="Gearin C.R."/>
            <person name="Giannoukos G."/>
            <person name="Goode T."/>
            <person name="Graham J."/>
            <person name="Grandbois E."/>
            <person name="Grewal S."/>
            <person name="Gyaltsen K."/>
            <person name="Hafez N."/>
            <person name="Hagos B."/>
            <person name="Hall J."/>
            <person name="Henson C."/>
            <person name="Hollinger A."/>
            <person name="Honan T."/>
            <person name="Huard M.D."/>
            <person name="Hughes L."/>
            <person name="Hurhula B."/>
            <person name="Husby M.E."/>
            <person name="Kamat A."/>
            <person name="Kanga B."/>
            <person name="Kashin S."/>
            <person name="Khazanovich D."/>
            <person name="Kisner P."/>
            <person name="Lance K."/>
            <person name="Lara M."/>
            <person name="Lee W."/>
            <person name="Lennon N."/>
            <person name="Letendre F."/>
            <person name="LeVine R."/>
            <person name="Lipovsky A."/>
            <person name="Liu X."/>
            <person name="Liu J."/>
            <person name="Liu S."/>
            <person name="Lokyitsang T."/>
            <person name="Lokyitsang Y."/>
            <person name="Lubonja R."/>
            <person name="Lui A."/>
            <person name="MacDonald P."/>
            <person name="Magnisalis V."/>
            <person name="Maru K."/>
            <person name="Matthews C."/>
            <person name="McCusker W."/>
            <person name="McDonough S."/>
            <person name="Mehta T."/>
            <person name="Meldrim J."/>
            <person name="Meneus L."/>
            <person name="Mihai O."/>
            <person name="Mihalev A."/>
            <person name="Mihova T."/>
            <person name="Mittelman R."/>
            <person name="Mlenga V."/>
            <person name="Montmayeur A."/>
            <person name="Mulrain L."/>
            <person name="Navidi A."/>
            <person name="Naylor J."/>
            <person name="Negash T."/>
            <person name="Nguyen T."/>
            <person name="Nguyen N."/>
            <person name="Nicol R."/>
            <person name="Norbu C."/>
            <person name="Norbu N."/>
            <person name="Novod N."/>
            <person name="O'Neill B."/>
            <person name="Osman S."/>
            <person name="Markiewicz E."/>
            <person name="Oyono O.L."/>
            <person name="Patti C."/>
            <person name="Phunkhang P."/>
            <person name="Pierre F."/>
            <person name="Priest M."/>
            <person name="Raghuraman S."/>
            <person name="Rege F."/>
            <person name="Reyes R."/>
            <person name="Rise C."/>
            <person name="Rogov P."/>
            <person name="Ross K."/>
            <person name="Ryan E."/>
            <person name="Settipalli S."/>
            <person name="Shea T."/>
            <person name="Sherpa N."/>
            <person name="Shi L."/>
            <person name="Shih D."/>
            <person name="Sparrow T."/>
            <person name="Spaulding J."/>
            <person name="Stalker J."/>
            <person name="Stange-Thomann N."/>
            <person name="Stavropoulos S."/>
            <person name="Stone C."/>
            <person name="Strader C."/>
            <person name="Tesfaye S."/>
            <person name="Thomson T."/>
            <person name="Thoulutsang Y."/>
            <person name="Thoulutsang D."/>
            <person name="Topham K."/>
            <person name="Topping I."/>
            <person name="Tsamla T."/>
            <person name="Vassiliev H."/>
            <person name="Vo A."/>
            <person name="Wangchuk T."/>
            <person name="Wangdi T."/>
            <person name="Weiand M."/>
            <person name="Wilkinson J."/>
            <person name="Wilson A."/>
            <person name="Yadav S."/>
            <person name="Young G."/>
            <person name="Yu Q."/>
            <person name="Zembek L."/>
            <person name="Zhong D."/>
            <person name="Zimmer A."/>
            <person name="Zwirko Z."/>
            <person name="Jaffe D.B."/>
            <person name="Alvarez P."/>
            <person name="Brockman W."/>
            <person name="Butler J."/>
            <person name="Chin C."/>
            <person name="Gnerre S."/>
            <person name="Grabherr M."/>
            <person name="Kleber M."/>
            <person name="Mauceli E."/>
            <person name="MacCallum I."/>
        </authorList>
    </citation>
    <scope>NUCLEOTIDE SEQUENCE [LARGE SCALE GENOMIC DNA]</scope>
    <source>
        <strain evidence="3">Tucson 15081-1352.22</strain>
    </source>
</reference>
<dbReference type="PANTHER" id="PTHR10974:SF9">
    <property type="entry name" value="DUF229 DOMAIN CONTAINING PROTEIN-RELATED"/>
    <property type="match status" value="1"/>
</dbReference>
<dbReference type="Pfam" id="PF02995">
    <property type="entry name" value="DUF229"/>
    <property type="match status" value="1"/>
</dbReference>
<dbReference type="GO" id="GO:0005615">
    <property type="term" value="C:extracellular space"/>
    <property type="evidence" value="ECO:0007669"/>
    <property type="project" value="TreeGrafter"/>
</dbReference>
<dbReference type="HOGENOM" id="CLU_018076_2_0_1"/>
<evidence type="ECO:0000313" key="3">
    <source>
        <dbReference type="Proteomes" id="UP000009192"/>
    </source>
</evidence>
<dbReference type="EMBL" id="CH933809">
    <property type="protein sequence ID" value="EDW17713.2"/>
    <property type="molecule type" value="Genomic_DNA"/>
</dbReference>
<keyword evidence="1" id="KW-1133">Transmembrane helix</keyword>